<comment type="caution">
    <text evidence="2">The sequence shown here is derived from an EMBL/GenBank/DDBJ whole genome shotgun (WGS) entry which is preliminary data.</text>
</comment>
<keyword evidence="1" id="KW-0812">Transmembrane</keyword>
<keyword evidence="3" id="KW-1185">Reference proteome</keyword>
<feature type="transmembrane region" description="Helical" evidence="1">
    <location>
        <begin position="20"/>
        <end position="37"/>
    </location>
</feature>
<name>A0ABS2R9U2_9BACI</name>
<reference evidence="2 3" key="1">
    <citation type="submission" date="2021-01" db="EMBL/GenBank/DDBJ databases">
        <title>Genomic Encyclopedia of Type Strains, Phase IV (KMG-IV): sequencing the most valuable type-strain genomes for metagenomic binning, comparative biology and taxonomic classification.</title>
        <authorList>
            <person name="Goeker M."/>
        </authorList>
    </citation>
    <scope>NUCLEOTIDE SEQUENCE [LARGE SCALE GENOMIC DNA]</scope>
    <source>
        <strain evidence="2 3">DSM 105453</strain>
    </source>
</reference>
<accession>A0ABS2R9U2</accession>
<keyword evidence="1" id="KW-0472">Membrane</keyword>
<dbReference type="Proteomes" id="UP000823485">
    <property type="component" value="Unassembled WGS sequence"/>
</dbReference>
<dbReference type="EMBL" id="JAFBFH010000026">
    <property type="protein sequence ID" value="MBM7716410.1"/>
    <property type="molecule type" value="Genomic_DNA"/>
</dbReference>
<protein>
    <submittedName>
        <fullName evidence="2">Uncharacterized protein</fullName>
    </submittedName>
</protein>
<proteinExistence type="predicted"/>
<evidence type="ECO:0000313" key="2">
    <source>
        <dbReference type="EMBL" id="MBM7716410.1"/>
    </source>
</evidence>
<organism evidence="2 3">
    <name type="scientific">Siminovitchia thermophila</name>
    <dbReference type="NCBI Taxonomy" id="1245522"/>
    <lineage>
        <taxon>Bacteria</taxon>
        <taxon>Bacillati</taxon>
        <taxon>Bacillota</taxon>
        <taxon>Bacilli</taxon>
        <taxon>Bacillales</taxon>
        <taxon>Bacillaceae</taxon>
        <taxon>Siminovitchia</taxon>
    </lineage>
</organism>
<keyword evidence="1" id="KW-1133">Transmembrane helix</keyword>
<gene>
    <name evidence="2" type="ORF">JOC94_003430</name>
</gene>
<sequence>MIRYNMIIALTKGGVEVTALIYIGCFVMIGFFVYLAIAD</sequence>
<evidence type="ECO:0000256" key="1">
    <source>
        <dbReference type="SAM" id="Phobius"/>
    </source>
</evidence>
<evidence type="ECO:0000313" key="3">
    <source>
        <dbReference type="Proteomes" id="UP000823485"/>
    </source>
</evidence>